<accession>A0A1H9LAI9</accession>
<keyword evidence="8" id="KW-1185">Reference proteome</keyword>
<feature type="transmembrane region" description="Helical" evidence="6">
    <location>
        <begin position="30"/>
        <end position="46"/>
    </location>
</feature>
<evidence type="ECO:0000256" key="2">
    <source>
        <dbReference type="ARBA" id="ARBA00022475"/>
    </source>
</evidence>
<evidence type="ECO:0000256" key="4">
    <source>
        <dbReference type="ARBA" id="ARBA00022989"/>
    </source>
</evidence>
<evidence type="ECO:0000256" key="5">
    <source>
        <dbReference type="ARBA" id="ARBA00023136"/>
    </source>
</evidence>
<keyword evidence="5 6" id="KW-0472">Membrane</keyword>
<dbReference type="Pfam" id="PF02361">
    <property type="entry name" value="CbiQ"/>
    <property type="match status" value="1"/>
</dbReference>
<dbReference type="CDD" id="cd16914">
    <property type="entry name" value="EcfT"/>
    <property type="match status" value="1"/>
</dbReference>
<organism evidence="7 8">
    <name type="scientific">Granulicatella balaenopterae</name>
    <dbReference type="NCBI Taxonomy" id="137733"/>
    <lineage>
        <taxon>Bacteria</taxon>
        <taxon>Bacillati</taxon>
        <taxon>Bacillota</taxon>
        <taxon>Bacilli</taxon>
        <taxon>Lactobacillales</taxon>
        <taxon>Carnobacteriaceae</taxon>
        <taxon>Granulicatella</taxon>
    </lineage>
</organism>
<evidence type="ECO:0000256" key="1">
    <source>
        <dbReference type="ARBA" id="ARBA00004141"/>
    </source>
</evidence>
<dbReference type="Proteomes" id="UP000198556">
    <property type="component" value="Unassembled WGS sequence"/>
</dbReference>
<proteinExistence type="predicted"/>
<keyword evidence="2" id="KW-1003">Cell membrane</keyword>
<gene>
    <name evidence="7" type="ORF">SAMN05421767_11821</name>
</gene>
<dbReference type="PANTHER" id="PTHR34857">
    <property type="entry name" value="SLL0384 PROTEIN"/>
    <property type="match status" value="1"/>
</dbReference>
<dbReference type="EMBL" id="FOGF01000018">
    <property type="protein sequence ID" value="SER08380.1"/>
    <property type="molecule type" value="Genomic_DNA"/>
</dbReference>
<sequence>MKEHYILDIRTKIILLFFANYLLLKRLGDIHEWLLVGTIATLFILAGKNKKAYSYVVVYSVMFVVDYCLLEHLNGKLASFLSMIAVGGRVMLPCFMAGSYIFSTTTEREFINGLRKWHVPEYMIIPFAVMLRFLPTIKSDYQTIRRSLAIRGIFLSMKDYLLHPARYLEYILIPLLLSATRTASDLTIATLTKGIGIKHKKTIYQDLQFKGLDYGVLVAMVLMIVEIEVF</sequence>
<dbReference type="OrthoDB" id="3730291at2"/>
<dbReference type="GO" id="GO:0005886">
    <property type="term" value="C:plasma membrane"/>
    <property type="evidence" value="ECO:0007669"/>
    <property type="project" value="UniProtKB-ARBA"/>
</dbReference>
<name>A0A1H9LAI9_9LACT</name>
<keyword evidence="3 6" id="KW-0812">Transmembrane</keyword>
<evidence type="ECO:0000256" key="3">
    <source>
        <dbReference type="ARBA" id="ARBA00022692"/>
    </source>
</evidence>
<dbReference type="InterPro" id="IPR051611">
    <property type="entry name" value="ECF_transporter_component"/>
</dbReference>
<keyword evidence="4 6" id="KW-1133">Transmembrane helix</keyword>
<dbReference type="AlphaFoldDB" id="A0A1H9LAI9"/>
<evidence type="ECO:0000313" key="8">
    <source>
        <dbReference type="Proteomes" id="UP000198556"/>
    </source>
</evidence>
<feature type="transmembrane region" description="Helical" evidence="6">
    <location>
        <begin position="77"/>
        <end position="102"/>
    </location>
</feature>
<protein>
    <submittedName>
        <fullName evidence="7">Energy-coupling factor transport system permease protein</fullName>
    </submittedName>
</protein>
<dbReference type="InterPro" id="IPR003339">
    <property type="entry name" value="ABC/ECF_trnsptr_transmembrane"/>
</dbReference>
<evidence type="ECO:0000313" key="7">
    <source>
        <dbReference type="EMBL" id="SER08380.1"/>
    </source>
</evidence>
<evidence type="ECO:0000256" key="6">
    <source>
        <dbReference type="SAM" id="Phobius"/>
    </source>
</evidence>
<reference evidence="7 8" key="1">
    <citation type="submission" date="2016-10" db="EMBL/GenBank/DDBJ databases">
        <authorList>
            <person name="de Groot N.N."/>
        </authorList>
    </citation>
    <scope>NUCLEOTIDE SEQUENCE [LARGE SCALE GENOMIC DNA]</scope>
    <source>
        <strain evidence="7 8">DSM 15827</strain>
    </source>
</reference>
<comment type="subcellular location">
    <subcellularLocation>
        <location evidence="1">Membrane</location>
        <topology evidence="1">Multi-pass membrane protein</topology>
    </subcellularLocation>
</comment>
<dbReference type="RefSeq" id="WP_089746666.1">
    <property type="nucleotide sequence ID" value="NZ_FOGF01000018.1"/>
</dbReference>
<feature type="transmembrane region" description="Helical" evidence="6">
    <location>
        <begin position="52"/>
        <end position="70"/>
    </location>
</feature>
<dbReference type="STRING" id="137733.SAMN05421767_11821"/>
<dbReference type="PANTHER" id="PTHR34857:SF2">
    <property type="entry name" value="SLL0384 PROTEIN"/>
    <property type="match status" value="1"/>
</dbReference>